<dbReference type="InParanoid" id="A0A151GB09"/>
<comment type="caution">
    <text evidence="1">The sequence shown here is derived from an EMBL/GenBank/DDBJ whole genome shotgun (WGS) entry which is preliminary data.</text>
</comment>
<keyword evidence="2" id="KW-1185">Reference proteome</keyword>
<reference evidence="1 2" key="1">
    <citation type="journal article" date="2016" name="Sci. Rep.">
        <title>Insights into Adaptations to a Near-Obligate Nematode Endoparasitic Lifestyle from the Finished Genome of Drechmeria coniospora.</title>
        <authorList>
            <person name="Zhang L."/>
            <person name="Zhou Z."/>
            <person name="Guo Q."/>
            <person name="Fokkens L."/>
            <person name="Miskei M."/>
            <person name="Pocsi I."/>
            <person name="Zhang W."/>
            <person name="Chen M."/>
            <person name="Wang L."/>
            <person name="Sun Y."/>
            <person name="Donzelli B.G."/>
            <person name="Gibson D.M."/>
            <person name="Nelson D.R."/>
            <person name="Luo J.G."/>
            <person name="Rep M."/>
            <person name="Liu H."/>
            <person name="Yang S."/>
            <person name="Wang J."/>
            <person name="Krasnoff S.B."/>
            <person name="Xu Y."/>
            <person name="Molnar I."/>
            <person name="Lin M."/>
        </authorList>
    </citation>
    <scope>NUCLEOTIDE SEQUENCE [LARGE SCALE GENOMIC DNA]</scope>
    <source>
        <strain evidence="1 2">ARSEF 6962</strain>
    </source>
</reference>
<dbReference type="GeneID" id="63718892"/>
<gene>
    <name evidence="1" type="ORF">DCS_06249</name>
</gene>
<organism evidence="1 2">
    <name type="scientific">Drechmeria coniospora</name>
    <name type="common">Nematophagous fungus</name>
    <name type="synonym">Meria coniospora</name>
    <dbReference type="NCBI Taxonomy" id="98403"/>
    <lineage>
        <taxon>Eukaryota</taxon>
        <taxon>Fungi</taxon>
        <taxon>Dikarya</taxon>
        <taxon>Ascomycota</taxon>
        <taxon>Pezizomycotina</taxon>
        <taxon>Sordariomycetes</taxon>
        <taxon>Hypocreomycetidae</taxon>
        <taxon>Hypocreales</taxon>
        <taxon>Ophiocordycipitaceae</taxon>
        <taxon>Drechmeria</taxon>
    </lineage>
</organism>
<name>A0A151GB09_DRECN</name>
<dbReference type="RefSeq" id="XP_040653644.1">
    <property type="nucleotide sequence ID" value="XM_040803540.1"/>
</dbReference>
<sequence length="158" mass="16829">MYGVSEAHIFAGRHSVESACFIVARTITPHAGAKCQLPMHHAQCRTTCVYGVQSSSFDRLVVPFIRIRVGRSLHHFTTGVEAIGCILSIERPYANPVSSIGRAKSRTNARAPTPVEEPCTIPPAYGAAAAAAAAAVRQALQKSRPVVCKLHAIVRAAS</sequence>
<accession>A0A151GB09</accession>
<evidence type="ECO:0000313" key="1">
    <source>
        <dbReference type="EMBL" id="KYK54292.1"/>
    </source>
</evidence>
<dbReference type="Proteomes" id="UP000076580">
    <property type="component" value="Chromosome 03"/>
</dbReference>
<dbReference type="AlphaFoldDB" id="A0A151GB09"/>
<proteinExistence type="predicted"/>
<protein>
    <submittedName>
        <fullName evidence="1">Uncharacterized protein</fullName>
    </submittedName>
</protein>
<dbReference type="EMBL" id="LAYC01000003">
    <property type="protein sequence ID" value="KYK54292.1"/>
    <property type="molecule type" value="Genomic_DNA"/>
</dbReference>
<evidence type="ECO:0000313" key="2">
    <source>
        <dbReference type="Proteomes" id="UP000076580"/>
    </source>
</evidence>